<evidence type="ECO:0000313" key="2">
    <source>
        <dbReference type="EMBL" id="GJT40183.1"/>
    </source>
</evidence>
<organism evidence="2 3">
    <name type="scientific">Tanacetum coccineum</name>
    <dbReference type="NCBI Taxonomy" id="301880"/>
    <lineage>
        <taxon>Eukaryota</taxon>
        <taxon>Viridiplantae</taxon>
        <taxon>Streptophyta</taxon>
        <taxon>Embryophyta</taxon>
        <taxon>Tracheophyta</taxon>
        <taxon>Spermatophyta</taxon>
        <taxon>Magnoliopsida</taxon>
        <taxon>eudicotyledons</taxon>
        <taxon>Gunneridae</taxon>
        <taxon>Pentapetalae</taxon>
        <taxon>asterids</taxon>
        <taxon>campanulids</taxon>
        <taxon>Asterales</taxon>
        <taxon>Asteraceae</taxon>
        <taxon>Asteroideae</taxon>
        <taxon>Anthemideae</taxon>
        <taxon>Anthemidinae</taxon>
        <taxon>Tanacetum</taxon>
    </lineage>
</organism>
<protein>
    <submittedName>
        <fullName evidence="2">Uncharacterized protein</fullName>
    </submittedName>
</protein>
<dbReference type="Proteomes" id="UP001151760">
    <property type="component" value="Unassembled WGS sequence"/>
</dbReference>
<reference evidence="2" key="1">
    <citation type="journal article" date="2022" name="Int. J. Mol. Sci.">
        <title>Draft Genome of Tanacetum Coccineum: Genomic Comparison of Closely Related Tanacetum-Family Plants.</title>
        <authorList>
            <person name="Yamashiro T."/>
            <person name="Shiraishi A."/>
            <person name="Nakayama K."/>
            <person name="Satake H."/>
        </authorList>
    </citation>
    <scope>NUCLEOTIDE SEQUENCE</scope>
</reference>
<feature type="compositionally biased region" description="Basic and acidic residues" evidence="1">
    <location>
        <begin position="1"/>
        <end position="12"/>
    </location>
</feature>
<comment type="caution">
    <text evidence="2">The sequence shown here is derived from an EMBL/GenBank/DDBJ whole genome shotgun (WGS) entry which is preliminary data.</text>
</comment>
<accession>A0ABQ5DPE9</accession>
<feature type="region of interest" description="Disordered" evidence="1">
    <location>
        <begin position="1"/>
        <end position="28"/>
    </location>
</feature>
<reference evidence="2" key="2">
    <citation type="submission" date="2022-01" db="EMBL/GenBank/DDBJ databases">
        <authorList>
            <person name="Yamashiro T."/>
            <person name="Shiraishi A."/>
            <person name="Satake H."/>
            <person name="Nakayama K."/>
        </authorList>
    </citation>
    <scope>NUCLEOTIDE SEQUENCE</scope>
</reference>
<sequence>MNQLEHTFEKPSSDQQPPIPRQEATTSQLMTRIDDLEKQLKETKQTFEEETEAQGRKFHYLDPLVSLLEELVTPSKTVNALGEEQVKDISPTTLEAAVILTKVKKIKSVDKGKRYKRRKSSKESAGTGLDFEEVKSAFEEVNTGGIKVSIGIEEINAGNRGRREVAVVRRSKAPMTEEEETQASRKTKEQILQEDRNKRKKEAQVQFEAPIFTEEDWDTIRAKLEANAELKESVLGKDLTVEDYAKRMVELNQRTWKLTQLKKLNFEEVKAEFEKLVKQLDTYVPMNFEATKESLKRFGEELQTKTAKKLKFDDEGTQPTEEKVEEDKDDEPTKKTWKEEENKIARERIPFHTMIRMKLKIR</sequence>
<feature type="region of interest" description="Disordered" evidence="1">
    <location>
        <begin position="168"/>
        <end position="199"/>
    </location>
</feature>
<feature type="compositionally biased region" description="Basic and acidic residues" evidence="1">
    <location>
        <begin position="182"/>
        <end position="197"/>
    </location>
</feature>
<gene>
    <name evidence="2" type="ORF">Tco_0940048</name>
</gene>
<keyword evidence="3" id="KW-1185">Reference proteome</keyword>
<name>A0ABQ5DPE9_9ASTR</name>
<feature type="compositionally biased region" description="Basic and acidic residues" evidence="1">
    <location>
        <begin position="310"/>
        <end position="341"/>
    </location>
</feature>
<evidence type="ECO:0000256" key="1">
    <source>
        <dbReference type="SAM" id="MobiDB-lite"/>
    </source>
</evidence>
<feature type="region of interest" description="Disordered" evidence="1">
    <location>
        <begin position="308"/>
        <end position="341"/>
    </location>
</feature>
<evidence type="ECO:0000313" key="3">
    <source>
        <dbReference type="Proteomes" id="UP001151760"/>
    </source>
</evidence>
<dbReference type="EMBL" id="BQNB010015450">
    <property type="protein sequence ID" value="GJT40183.1"/>
    <property type="molecule type" value="Genomic_DNA"/>
</dbReference>
<proteinExistence type="predicted"/>